<evidence type="ECO:0000313" key="2">
    <source>
        <dbReference type="Proteomes" id="UP000308600"/>
    </source>
</evidence>
<evidence type="ECO:0000313" key="1">
    <source>
        <dbReference type="EMBL" id="TFK64231.1"/>
    </source>
</evidence>
<reference evidence="1 2" key="1">
    <citation type="journal article" date="2019" name="Nat. Ecol. Evol.">
        <title>Megaphylogeny resolves global patterns of mushroom evolution.</title>
        <authorList>
            <person name="Varga T."/>
            <person name="Krizsan K."/>
            <person name="Foldi C."/>
            <person name="Dima B."/>
            <person name="Sanchez-Garcia M."/>
            <person name="Sanchez-Ramirez S."/>
            <person name="Szollosi G.J."/>
            <person name="Szarkandi J.G."/>
            <person name="Papp V."/>
            <person name="Albert L."/>
            <person name="Andreopoulos W."/>
            <person name="Angelini C."/>
            <person name="Antonin V."/>
            <person name="Barry K.W."/>
            <person name="Bougher N.L."/>
            <person name="Buchanan P."/>
            <person name="Buyck B."/>
            <person name="Bense V."/>
            <person name="Catcheside P."/>
            <person name="Chovatia M."/>
            <person name="Cooper J."/>
            <person name="Damon W."/>
            <person name="Desjardin D."/>
            <person name="Finy P."/>
            <person name="Geml J."/>
            <person name="Haridas S."/>
            <person name="Hughes K."/>
            <person name="Justo A."/>
            <person name="Karasinski D."/>
            <person name="Kautmanova I."/>
            <person name="Kiss B."/>
            <person name="Kocsube S."/>
            <person name="Kotiranta H."/>
            <person name="LaButti K.M."/>
            <person name="Lechner B.E."/>
            <person name="Liimatainen K."/>
            <person name="Lipzen A."/>
            <person name="Lukacs Z."/>
            <person name="Mihaltcheva S."/>
            <person name="Morgado L.N."/>
            <person name="Niskanen T."/>
            <person name="Noordeloos M.E."/>
            <person name="Ohm R.A."/>
            <person name="Ortiz-Santana B."/>
            <person name="Ovrebo C."/>
            <person name="Racz N."/>
            <person name="Riley R."/>
            <person name="Savchenko A."/>
            <person name="Shiryaev A."/>
            <person name="Soop K."/>
            <person name="Spirin V."/>
            <person name="Szebenyi C."/>
            <person name="Tomsovsky M."/>
            <person name="Tulloss R.E."/>
            <person name="Uehling J."/>
            <person name="Grigoriev I.V."/>
            <person name="Vagvolgyi C."/>
            <person name="Papp T."/>
            <person name="Martin F.M."/>
            <person name="Miettinen O."/>
            <person name="Hibbett D.S."/>
            <person name="Nagy L.G."/>
        </authorList>
    </citation>
    <scope>NUCLEOTIDE SEQUENCE [LARGE SCALE GENOMIC DNA]</scope>
    <source>
        <strain evidence="1 2">NL-1719</strain>
    </source>
</reference>
<gene>
    <name evidence="1" type="ORF">BDN72DRAFT_846807</name>
</gene>
<keyword evidence="2" id="KW-1185">Reference proteome</keyword>
<proteinExistence type="predicted"/>
<protein>
    <submittedName>
        <fullName evidence="1">Uncharacterized protein</fullName>
    </submittedName>
</protein>
<accession>A0ACD3AFB9</accession>
<sequence length="463" mass="53344">MGLFTLASELVDAILSNLDLHLDLIHFACTCKLAASYVIPRQIEYRTIHIDRLMPDLWAHLASRPDLARNIRTVRLTRHGEVFPRSWRNDSSGDSADEQDYFSNMTKALGHMSKLQTFICRHKTGALTDDMYNQPLFSSVVSGKKSLKNLAIYEAFGLPKWPNLLDFWDTNVDLSTVEYLQLEWRKQLPIPLSSLFPNLEKLVSLCISGGTQDPVSFNFRAPCLRTFIMYEILWSDLHDEIGVFLSNHPSIENLFWFPSRFTLPLGSLPNLKHAFTSVEFFGALEQSYQASSGTGLSPFQYEIQSLYVESCNLDFLVSLRCLDRGSLRRIRISQRINSPSELRRFAETFPMIQWLAIYRAQISCMSWEEWLDILPLFSNLEVIRGLWFLADVDNKEDKTLYLAKQVASVCPKLNRIQKLRYPSRQDVIISRSGGEVLVSYDQEPLVSPRRSDFDQVEDLILYQ</sequence>
<name>A0ACD3AFB9_9AGAR</name>
<organism evidence="1 2">
    <name type="scientific">Pluteus cervinus</name>
    <dbReference type="NCBI Taxonomy" id="181527"/>
    <lineage>
        <taxon>Eukaryota</taxon>
        <taxon>Fungi</taxon>
        <taxon>Dikarya</taxon>
        <taxon>Basidiomycota</taxon>
        <taxon>Agaricomycotina</taxon>
        <taxon>Agaricomycetes</taxon>
        <taxon>Agaricomycetidae</taxon>
        <taxon>Agaricales</taxon>
        <taxon>Pluteineae</taxon>
        <taxon>Pluteaceae</taxon>
        <taxon>Pluteus</taxon>
    </lineage>
</organism>
<dbReference type="EMBL" id="ML208484">
    <property type="protein sequence ID" value="TFK64231.1"/>
    <property type="molecule type" value="Genomic_DNA"/>
</dbReference>
<dbReference type="Proteomes" id="UP000308600">
    <property type="component" value="Unassembled WGS sequence"/>
</dbReference>